<feature type="domain" description="Glycine zipper 2TM" evidence="2">
    <location>
        <begin position="83"/>
        <end position="122"/>
    </location>
</feature>
<dbReference type="RefSeq" id="WP_011376413.1">
    <property type="nucleotide sequence ID" value="NC_007577.1"/>
</dbReference>
<dbReference type="STRING" id="74546.PMT9312_0858"/>
<evidence type="ECO:0000259" key="2">
    <source>
        <dbReference type="Pfam" id="PF05433"/>
    </source>
</evidence>
<evidence type="ECO:0000313" key="3">
    <source>
        <dbReference type="EMBL" id="ABB49918.1"/>
    </source>
</evidence>
<dbReference type="Proteomes" id="UP000002715">
    <property type="component" value="Chromosome"/>
</dbReference>
<feature type="signal peptide" evidence="1">
    <location>
        <begin position="1"/>
        <end position="27"/>
    </location>
</feature>
<dbReference type="InterPro" id="IPR008816">
    <property type="entry name" value="Gly_zipper_2TM_dom"/>
</dbReference>
<proteinExistence type="predicted"/>
<name>Q31B27_PROM9</name>
<evidence type="ECO:0000313" key="4">
    <source>
        <dbReference type="Proteomes" id="UP000002715"/>
    </source>
</evidence>
<dbReference type="KEGG" id="pmi:PMT9312_0858"/>
<dbReference type="EMBL" id="CP000111">
    <property type="protein sequence ID" value="ABB49918.1"/>
    <property type="molecule type" value="Genomic_DNA"/>
</dbReference>
<dbReference type="AlphaFoldDB" id="Q31B27"/>
<reference evidence="4" key="1">
    <citation type="submission" date="2005-07" db="EMBL/GenBank/DDBJ databases">
        <title>Complete sequence of Prochlorococcus marinus str. MIT 9312.</title>
        <authorList>
            <consortium name="US DOE Joint Genome Institute"/>
            <person name="Copeland A."/>
            <person name="Lucas S."/>
            <person name="Lapidus A."/>
            <person name="Barry K."/>
            <person name="Detter J.C."/>
            <person name="Glavina T."/>
            <person name="Hammon N."/>
            <person name="Israni S."/>
            <person name="Pitluck S."/>
            <person name="Thiel J."/>
            <person name="Schmutz J."/>
            <person name="Larimer F."/>
            <person name="Land M."/>
            <person name="Kyrpides N."/>
            <person name="Lykidis A."/>
            <person name="Richardson P."/>
        </authorList>
    </citation>
    <scope>NUCLEOTIDE SEQUENCE [LARGE SCALE GENOMIC DNA]</scope>
    <source>
        <strain evidence="4">MIT 9312</strain>
    </source>
</reference>
<dbReference type="Pfam" id="PF05433">
    <property type="entry name" value="Rick_17kDa_Anti"/>
    <property type="match status" value="1"/>
</dbReference>
<dbReference type="eggNOG" id="ENOG50347E7">
    <property type="taxonomic scope" value="Bacteria"/>
</dbReference>
<dbReference type="GO" id="GO:0019867">
    <property type="term" value="C:outer membrane"/>
    <property type="evidence" value="ECO:0007669"/>
    <property type="project" value="InterPro"/>
</dbReference>
<protein>
    <submittedName>
        <fullName evidence="3">cAMP phosphodiesterases class-II-like protein</fullName>
    </submittedName>
</protein>
<keyword evidence="1" id="KW-0732">Signal</keyword>
<gene>
    <name evidence="3" type="ordered locus">PMT9312_0858</name>
</gene>
<feature type="chain" id="PRO_5004219916" evidence="1">
    <location>
        <begin position="28"/>
        <end position="125"/>
    </location>
</feature>
<dbReference type="HOGENOM" id="CLU_124488_0_0_3"/>
<organism evidence="3 4">
    <name type="scientific">Prochlorococcus marinus (strain MIT 9312)</name>
    <dbReference type="NCBI Taxonomy" id="74546"/>
    <lineage>
        <taxon>Bacteria</taxon>
        <taxon>Bacillati</taxon>
        <taxon>Cyanobacteriota</taxon>
        <taxon>Cyanophyceae</taxon>
        <taxon>Synechococcales</taxon>
        <taxon>Prochlorococcaceae</taxon>
        <taxon>Prochlorococcus</taxon>
    </lineage>
</organism>
<sequence>MKRIKKTVKFFYLALLFCFSPIPQVKATTPKSVTCTRTEYREEYIPGTKTNPGYVKSYEVDVVIPCGGQRQAEIIDDNDCSEGTVIGGLLGAGIALSSSRGKDRFWAVPAGGTAGALIGCQVDGG</sequence>
<accession>Q31B27</accession>
<evidence type="ECO:0000256" key="1">
    <source>
        <dbReference type="SAM" id="SignalP"/>
    </source>
</evidence>